<dbReference type="PRINTS" id="PR00344">
    <property type="entry name" value="BCTRLSENSOR"/>
</dbReference>
<dbReference type="PROSITE" id="PS50110">
    <property type="entry name" value="RESPONSE_REGULATORY"/>
    <property type="match status" value="1"/>
</dbReference>
<evidence type="ECO:0000313" key="10">
    <source>
        <dbReference type="Proteomes" id="UP001178148"/>
    </source>
</evidence>
<dbReference type="InterPro" id="IPR003661">
    <property type="entry name" value="HisK_dim/P_dom"/>
</dbReference>
<dbReference type="SMART" id="SM00448">
    <property type="entry name" value="REC"/>
    <property type="match status" value="1"/>
</dbReference>
<dbReference type="InterPro" id="IPR036890">
    <property type="entry name" value="HATPase_C_sf"/>
</dbReference>
<evidence type="ECO:0000259" key="8">
    <source>
        <dbReference type="PROSITE" id="PS50112"/>
    </source>
</evidence>
<dbReference type="InterPro" id="IPR005467">
    <property type="entry name" value="His_kinase_dom"/>
</dbReference>
<dbReference type="SUPFAM" id="SSF55785">
    <property type="entry name" value="PYP-like sensor domain (PAS domain)"/>
    <property type="match status" value="1"/>
</dbReference>
<dbReference type="Gene3D" id="3.30.450.20">
    <property type="entry name" value="PAS domain"/>
    <property type="match status" value="1"/>
</dbReference>
<reference evidence="9 10" key="1">
    <citation type="journal article" date="2023" name="bioRxiv">
        <title>An intranuclear bacterial parasite of deep-sea mussels expresses apoptosis inhibitors acquired from its host.</title>
        <authorList>
            <person name="Gonzalez Porras M.A."/>
            <person name="Assie A."/>
            <person name="Tietjen M."/>
            <person name="Violette M."/>
            <person name="Kleiner M."/>
            <person name="Gruber-Vodicka H."/>
            <person name="Dubilier N."/>
            <person name="Leisch N."/>
        </authorList>
    </citation>
    <scope>NUCLEOTIDE SEQUENCE [LARGE SCALE GENOMIC DNA]</scope>
    <source>
        <strain evidence="9">IAP13</strain>
    </source>
</reference>
<feature type="domain" description="PAS" evidence="8">
    <location>
        <begin position="148"/>
        <end position="223"/>
    </location>
</feature>
<dbReference type="InterPro" id="IPR001789">
    <property type="entry name" value="Sig_transdc_resp-reg_receiver"/>
</dbReference>
<dbReference type="Gene3D" id="1.10.287.130">
    <property type="match status" value="1"/>
</dbReference>
<name>A0AA90P277_9GAMM</name>
<dbReference type="InterPro" id="IPR001610">
    <property type="entry name" value="PAC"/>
</dbReference>
<evidence type="ECO:0000259" key="7">
    <source>
        <dbReference type="PROSITE" id="PS50110"/>
    </source>
</evidence>
<dbReference type="SUPFAM" id="SSF47384">
    <property type="entry name" value="Homodimeric domain of signal transducing histidine kinase"/>
    <property type="match status" value="1"/>
</dbReference>
<dbReference type="SMART" id="SM00387">
    <property type="entry name" value="HATPase_c"/>
    <property type="match status" value="1"/>
</dbReference>
<dbReference type="InterPro" id="IPR011006">
    <property type="entry name" value="CheY-like_superfamily"/>
</dbReference>
<organism evidence="9 10">
    <name type="scientific">Candidatus Endonucleibacter bathymodioli</name>
    <dbReference type="NCBI Taxonomy" id="539814"/>
    <lineage>
        <taxon>Bacteria</taxon>
        <taxon>Pseudomonadati</taxon>
        <taxon>Pseudomonadota</taxon>
        <taxon>Gammaproteobacteria</taxon>
        <taxon>Oceanospirillales</taxon>
        <taxon>Endozoicomonadaceae</taxon>
        <taxon>Candidatus Endonucleibacter</taxon>
    </lineage>
</organism>
<gene>
    <name evidence="9" type="ORF">QS748_11320</name>
</gene>
<dbReference type="GO" id="GO:0000155">
    <property type="term" value="F:phosphorelay sensor kinase activity"/>
    <property type="evidence" value="ECO:0007669"/>
    <property type="project" value="InterPro"/>
</dbReference>
<proteinExistence type="predicted"/>
<dbReference type="CDD" id="cd00082">
    <property type="entry name" value="HisKA"/>
    <property type="match status" value="1"/>
</dbReference>
<dbReference type="EC" id="2.7.13.3" evidence="2"/>
<dbReference type="Pfam" id="PF00512">
    <property type="entry name" value="HisKA"/>
    <property type="match status" value="1"/>
</dbReference>
<dbReference type="InterPro" id="IPR004358">
    <property type="entry name" value="Sig_transdc_His_kin-like_C"/>
</dbReference>
<accession>A0AA90P277</accession>
<dbReference type="InterPro" id="IPR036097">
    <property type="entry name" value="HisK_dim/P_sf"/>
</dbReference>
<dbReference type="PROSITE" id="PS50112">
    <property type="entry name" value="PAS"/>
    <property type="match status" value="1"/>
</dbReference>
<feature type="modified residue" description="4-aspartylphosphate" evidence="4">
    <location>
        <position position="65"/>
    </location>
</feature>
<dbReference type="SMART" id="SM00388">
    <property type="entry name" value="HisKA"/>
    <property type="match status" value="1"/>
</dbReference>
<dbReference type="Pfam" id="PF00072">
    <property type="entry name" value="Response_reg"/>
    <property type="match status" value="1"/>
</dbReference>
<evidence type="ECO:0000256" key="2">
    <source>
        <dbReference type="ARBA" id="ARBA00012438"/>
    </source>
</evidence>
<dbReference type="InterPro" id="IPR003594">
    <property type="entry name" value="HATPase_dom"/>
</dbReference>
<feature type="coiled-coil region" evidence="5">
    <location>
        <begin position="266"/>
        <end position="296"/>
    </location>
</feature>
<keyword evidence="5" id="KW-0175">Coiled coil</keyword>
<comment type="catalytic activity">
    <reaction evidence="1">
        <text>ATP + protein L-histidine = ADP + protein N-phospho-L-histidine.</text>
        <dbReference type="EC" id="2.7.13.3"/>
    </reaction>
</comment>
<dbReference type="SMART" id="SM00086">
    <property type="entry name" value="PAC"/>
    <property type="match status" value="1"/>
</dbReference>
<dbReference type="SMART" id="SM00091">
    <property type="entry name" value="PAS"/>
    <property type="match status" value="1"/>
</dbReference>
<evidence type="ECO:0000256" key="4">
    <source>
        <dbReference type="PROSITE-ProRule" id="PRU00169"/>
    </source>
</evidence>
<dbReference type="CDD" id="cd00130">
    <property type="entry name" value="PAS"/>
    <property type="match status" value="1"/>
</dbReference>
<dbReference type="PROSITE" id="PS50109">
    <property type="entry name" value="HIS_KIN"/>
    <property type="match status" value="1"/>
</dbReference>
<dbReference type="Pfam" id="PF02518">
    <property type="entry name" value="HATPase_c"/>
    <property type="match status" value="1"/>
</dbReference>
<evidence type="ECO:0000313" key="9">
    <source>
        <dbReference type="EMBL" id="MDP0589736.1"/>
    </source>
</evidence>
<dbReference type="CDD" id="cd19920">
    <property type="entry name" value="REC_PA4781-like"/>
    <property type="match status" value="1"/>
</dbReference>
<dbReference type="AlphaFoldDB" id="A0AA90P277"/>
<evidence type="ECO:0000256" key="5">
    <source>
        <dbReference type="SAM" id="Coils"/>
    </source>
</evidence>
<keyword evidence="10" id="KW-1185">Reference proteome</keyword>
<protein>
    <recommendedName>
        <fullName evidence="2">histidine kinase</fullName>
        <ecNumber evidence="2">2.7.13.3</ecNumber>
    </recommendedName>
</protein>
<dbReference type="Pfam" id="PF00989">
    <property type="entry name" value="PAS"/>
    <property type="match status" value="1"/>
</dbReference>
<evidence type="ECO:0000259" key="6">
    <source>
        <dbReference type="PROSITE" id="PS50109"/>
    </source>
</evidence>
<sequence>MSVYEKHSTRQMEAGPILLVDDNPLTLQILLQALSSHGYKVLITNNGESALKIVAQEKPALILLDIMMQGIDGYEVCRRLKANTDTENITVIFLSALNAPEDKVRGLELGAVDYISKPFQTAEVIARVKMQLKIRKLELDLSDRNKQLEQDKTFLLESMREGIFGLNNRGGILFINHAAMMMTGWSSELLKGGSLIDLLFEKNQEEKDGQLQSNPIQITLNNGNSTTVKEAVFRRRYGTPLPVHYSCTPIIANGKINGAVVVFNDITKKKNRKKALTKALEEIETQKDKLARVSRLSFMGEMAAGFAHEVNQPLTAISNYAQVAKRLLIHSYSNDKAVNDLINKINQQARRAGDIVFRIRSFVKKPDHILDWTNLNKLIRDVCKLSQVDIRNNSMELFLELDDRLLDVKVDAVQIQQVLLNLIRNAVEAMKDLEPKALGVKIKTEMISVDFVKVSVIDHGCGLTEGAEEKLFTPFYTTKTDGVGIGLSVCRSIIQFHGGKLSFERISEGGTIFYFTIPVTD</sequence>
<dbReference type="InterPro" id="IPR013767">
    <property type="entry name" value="PAS_fold"/>
</dbReference>
<dbReference type="PANTHER" id="PTHR43547:SF2">
    <property type="entry name" value="HYBRID SIGNAL TRANSDUCTION HISTIDINE KINASE C"/>
    <property type="match status" value="1"/>
</dbReference>
<dbReference type="SUPFAM" id="SSF55874">
    <property type="entry name" value="ATPase domain of HSP90 chaperone/DNA topoisomerase II/histidine kinase"/>
    <property type="match status" value="1"/>
</dbReference>
<dbReference type="SUPFAM" id="SSF52172">
    <property type="entry name" value="CheY-like"/>
    <property type="match status" value="1"/>
</dbReference>
<dbReference type="Gene3D" id="3.40.50.2300">
    <property type="match status" value="1"/>
</dbReference>
<dbReference type="InterPro" id="IPR035965">
    <property type="entry name" value="PAS-like_dom_sf"/>
</dbReference>
<evidence type="ECO:0000256" key="3">
    <source>
        <dbReference type="ARBA" id="ARBA00022553"/>
    </source>
</evidence>
<dbReference type="Proteomes" id="UP001178148">
    <property type="component" value="Unassembled WGS sequence"/>
</dbReference>
<evidence type="ECO:0000256" key="1">
    <source>
        <dbReference type="ARBA" id="ARBA00000085"/>
    </source>
</evidence>
<feature type="domain" description="Response regulatory" evidence="7">
    <location>
        <begin position="16"/>
        <end position="132"/>
    </location>
</feature>
<feature type="domain" description="Histidine kinase" evidence="6">
    <location>
        <begin position="305"/>
        <end position="521"/>
    </location>
</feature>
<dbReference type="Gene3D" id="3.30.565.10">
    <property type="entry name" value="Histidine kinase-like ATPase, C-terminal domain"/>
    <property type="match status" value="1"/>
</dbReference>
<dbReference type="EMBL" id="JASXSV010000019">
    <property type="protein sequence ID" value="MDP0589736.1"/>
    <property type="molecule type" value="Genomic_DNA"/>
</dbReference>
<comment type="caution">
    <text evidence="9">The sequence shown here is derived from an EMBL/GenBank/DDBJ whole genome shotgun (WGS) entry which is preliminary data.</text>
</comment>
<keyword evidence="3 4" id="KW-0597">Phosphoprotein</keyword>
<dbReference type="GO" id="GO:0006355">
    <property type="term" value="P:regulation of DNA-templated transcription"/>
    <property type="evidence" value="ECO:0007669"/>
    <property type="project" value="InterPro"/>
</dbReference>
<dbReference type="InterPro" id="IPR000014">
    <property type="entry name" value="PAS"/>
</dbReference>
<dbReference type="NCBIfam" id="TIGR00229">
    <property type="entry name" value="sensory_box"/>
    <property type="match status" value="1"/>
</dbReference>
<dbReference type="PANTHER" id="PTHR43547">
    <property type="entry name" value="TWO-COMPONENT HISTIDINE KINASE"/>
    <property type="match status" value="1"/>
</dbReference>